<feature type="compositionally biased region" description="Basic and acidic residues" evidence="7">
    <location>
        <begin position="211"/>
        <end position="222"/>
    </location>
</feature>
<evidence type="ECO:0000256" key="3">
    <source>
        <dbReference type="ARBA" id="ARBA00022989"/>
    </source>
</evidence>
<reference evidence="8 9" key="1">
    <citation type="journal article" date="2015" name="Genome Biol. Evol.">
        <title>Comparative Genomics of a Bacterivorous Green Alga Reveals Evolutionary Causalities and Consequences of Phago-Mixotrophic Mode of Nutrition.</title>
        <authorList>
            <person name="Burns J.A."/>
            <person name="Paasch A."/>
            <person name="Narechania A."/>
            <person name="Kim E."/>
        </authorList>
    </citation>
    <scope>NUCLEOTIDE SEQUENCE [LARGE SCALE GENOMIC DNA]</scope>
    <source>
        <strain evidence="8 9">PLY_AMNH</strain>
    </source>
</reference>
<evidence type="ECO:0000313" key="8">
    <source>
        <dbReference type="EMBL" id="KAK3259455.1"/>
    </source>
</evidence>
<dbReference type="PANTHER" id="PTHR12265:SF30">
    <property type="entry name" value="TRANSMEMBRANE PROTEIN 53"/>
    <property type="match status" value="1"/>
</dbReference>
<dbReference type="AlphaFoldDB" id="A0AAE0FHB0"/>
<keyword evidence="9" id="KW-1185">Reference proteome</keyword>
<keyword evidence="3" id="KW-1133">Transmembrane helix</keyword>
<evidence type="ECO:0000313" key="9">
    <source>
        <dbReference type="Proteomes" id="UP001190700"/>
    </source>
</evidence>
<evidence type="ECO:0000256" key="5">
    <source>
        <dbReference type="ARBA" id="ARBA00023242"/>
    </source>
</evidence>
<dbReference type="PANTHER" id="PTHR12265">
    <property type="entry name" value="TRANSMEMBRANE PROTEIN 53"/>
    <property type="match status" value="1"/>
</dbReference>
<accession>A0AAE0FHB0</accession>
<protein>
    <submittedName>
        <fullName evidence="8">Uncharacterized protein</fullName>
    </submittedName>
</protein>
<dbReference type="GO" id="GO:0031965">
    <property type="term" value="C:nuclear membrane"/>
    <property type="evidence" value="ECO:0007669"/>
    <property type="project" value="UniProtKB-SubCell"/>
</dbReference>
<keyword evidence="5" id="KW-0539">Nucleus</keyword>
<dbReference type="InterPro" id="IPR008547">
    <property type="entry name" value="DUF829_TMEM53"/>
</dbReference>
<evidence type="ECO:0000256" key="7">
    <source>
        <dbReference type="SAM" id="MobiDB-lite"/>
    </source>
</evidence>
<dbReference type="EMBL" id="LGRX02018730">
    <property type="protein sequence ID" value="KAK3259455.1"/>
    <property type="molecule type" value="Genomic_DNA"/>
</dbReference>
<proteinExistence type="predicted"/>
<keyword evidence="2" id="KW-0812">Transmembrane</keyword>
<evidence type="ECO:0000256" key="6">
    <source>
        <dbReference type="ARBA" id="ARBA00037847"/>
    </source>
</evidence>
<organism evidence="8 9">
    <name type="scientific">Cymbomonas tetramitiformis</name>
    <dbReference type="NCBI Taxonomy" id="36881"/>
    <lineage>
        <taxon>Eukaryota</taxon>
        <taxon>Viridiplantae</taxon>
        <taxon>Chlorophyta</taxon>
        <taxon>Pyramimonadophyceae</taxon>
        <taxon>Pyramimonadales</taxon>
        <taxon>Pyramimonadaceae</taxon>
        <taxon>Cymbomonas</taxon>
    </lineage>
</organism>
<comment type="subcellular location">
    <subcellularLocation>
        <location evidence="6">Endomembrane system</location>
        <topology evidence="6">Single-pass membrane protein</topology>
    </subcellularLocation>
    <subcellularLocation>
        <location evidence="1">Nucleus membrane</location>
    </subcellularLocation>
</comment>
<keyword evidence="4" id="KW-0472">Membrane</keyword>
<evidence type="ECO:0000256" key="4">
    <source>
        <dbReference type="ARBA" id="ARBA00023136"/>
    </source>
</evidence>
<sequence length="388" mass="43574">GYRGNMIKKGKPKGHSKVESGLLIALGCADASADDMEPMLQRYQEWGFTTMFVTLRRVNCVMQWLMEQLALTLEQWQGQGPVVVHMFGTSGMLTYAKLLVHLGRTGRTEYQGAIVACIYDSCTCWHFHPQLVTQEIYVAWYSYAIGALEELRREHPALLNSAEEANSPRPRTSSNSMAASQSSVSLSDSQTSMPRTPSQTSLPQSGHSVHSRSELSARHDAEAESSSYAEQIDFFKLFLNSQHAVDLYETVWDWESVFTQGFSNAPKVPSLMMASEGVSDDIPESCREAIKRKLEFSSTEVPVFEVTFEMSSHCQHFHQHEELYMANLNLFLDDHVVSPQSRMWQQPLSFTQFMSPRISVGTASLTSPAVFLGKIMDMTTNVTKLPGW</sequence>
<evidence type="ECO:0000256" key="1">
    <source>
        <dbReference type="ARBA" id="ARBA00004126"/>
    </source>
</evidence>
<comment type="caution">
    <text evidence="8">The sequence shown here is derived from an EMBL/GenBank/DDBJ whole genome shotgun (WGS) entry which is preliminary data.</text>
</comment>
<evidence type="ECO:0000256" key="2">
    <source>
        <dbReference type="ARBA" id="ARBA00022692"/>
    </source>
</evidence>
<feature type="non-terminal residue" evidence="8">
    <location>
        <position position="1"/>
    </location>
</feature>
<dbReference type="Proteomes" id="UP001190700">
    <property type="component" value="Unassembled WGS sequence"/>
</dbReference>
<gene>
    <name evidence="8" type="ORF">CYMTET_31548</name>
</gene>
<name>A0AAE0FHB0_9CHLO</name>
<feature type="region of interest" description="Disordered" evidence="7">
    <location>
        <begin position="161"/>
        <end position="222"/>
    </location>
</feature>
<feature type="compositionally biased region" description="Polar residues" evidence="7">
    <location>
        <begin position="194"/>
        <end position="208"/>
    </location>
</feature>
<feature type="compositionally biased region" description="Low complexity" evidence="7">
    <location>
        <begin position="172"/>
        <end position="193"/>
    </location>
</feature>